<sequence>MYDFSSQANLFIQAFIAIIIIGVFYNLWVTTRVYGGIIGRAVRFLGLGMLFVAVAVLERVLINFSIIANSPSLSLAQDSLSLLGLIMLGVGFSQLAAATKA</sequence>
<proteinExistence type="predicted"/>
<keyword evidence="1" id="KW-0472">Membrane</keyword>
<evidence type="ECO:0000313" key="2">
    <source>
        <dbReference type="EMBL" id="OGE90673.1"/>
    </source>
</evidence>
<dbReference type="AlphaFoldDB" id="A0A1F5PL61"/>
<keyword evidence="1" id="KW-1133">Transmembrane helix</keyword>
<comment type="caution">
    <text evidence="2">The sequence shown here is derived from an EMBL/GenBank/DDBJ whole genome shotgun (WGS) entry which is preliminary data.</text>
</comment>
<evidence type="ECO:0000256" key="1">
    <source>
        <dbReference type="SAM" id="Phobius"/>
    </source>
</evidence>
<name>A0A1F5PL61_9BACT</name>
<keyword evidence="1" id="KW-0812">Transmembrane</keyword>
<protein>
    <submittedName>
        <fullName evidence="2">Uncharacterized protein</fullName>
    </submittedName>
</protein>
<reference evidence="2 3" key="1">
    <citation type="journal article" date="2016" name="Nat. Commun.">
        <title>Thousands of microbial genomes shed light on interconnected biogeochemical processes in an aquifer system.</title>
        <authorList>
            <person name="Anantharaman K."/>
            <person name="Brown C.T."/>
            <person name="Hug L.A."/>
            <person name="Sharon I."/>
            <person name="Castelle C.J."/>
            <person name="Probst A.J."/>
            <person name="Thomas B.C."/>
            <person name="Singh A."/>
            <person name="Wilkins M.J."/>
            <person name="Karaoz U."/>
            <person name="Brodie E.L."/>
            <person name="Williams K.H."/>
            <person name="Hubbard S.S."/>
            <person name="Banfield J.F."/>
        </authorList>
    </citation>
    <scope>NUCLEOTIDE SEQUENCE [LARGE SCALE GENOMIC DNA]</scope>
</reference>
<gene>
    <name evidence="2" type="ORF">A3E29_00895</name>
</gene>
<feature type="transmembrane region" description="Helical" evidence="1">
    <location>
        <begin position="12"/>
        <end position="29"/>
    </location>
</feature>
<feature type="transmembrane region" description="Helical" evidence="1">
    <location>
        <begin position="80"/>
        <end position="98"/>
    </location>
</feature>
<organism evidence="2 3">
    <name type="scientific">Candidatus Doudnabacteria bacterium RIFCSPHIGHO2_12_FULL_48_16</name>
    <dbReference type="NCBI Taxonomy" id="1817838"/>
    <lineage>
        <taxon>Bacteria</taxon>
        <taxon>Candidatus Doudnaibacteriota</taxon>
    </lineage>
</organism>
<evidence type="ECO:0000313" key="3">
    <source>
        <dbReference type="Proteomes" id="UP000177682"/>
    </source>
</evidence>
<dbReference type="Proteomes" id="UP000177682">
    <property type="component" value="Unassembled WGS sequence"/>
</dbReference>
<accession>A0A1F5PL61</accession>
<dbReference type="EMBL" id="MFEY01000004">
    <property type="protein sequence ID" value="OGE90673.1"/>
    <property type="molecule type" value="Genomic_DNA"/>
</dbReference>
<feature type="transmembrane region" description="Helical" evidence="1">
    <location>
        <begin position="41"/>
        <end position="68"/>
    </location>
</feature>